<name>A0AAD7ISV7_9AGAR</name>
<evidence type="ECO:0000313" key="3">
    <source>
        <dbReference type="Proteomes" id="UP001215598"/>
    </source>
</evidence>
<dbReference type="Proteomes" id="UP001215598">
    <property type="component" value="Unassembled WGS sequence"/>
</dbReference>
<dbReference type="AlphaFoldDB" id="A0AAD7ISV7"/>
<evidence type="ECO:0000313" key="2">
    <source>
        <dbReference type="EMBL" id="KAJ7749679.1"/>
    </source>
</evidence>
<accession>A0AAD7ISV7</accession>
<organism evidence="2 3">
    <name type="scientific">Mycena metata</name>
    <dbReference type="NCBI Taxonomy" id="1033252"/>
    <lineage>
        <taxon>Eukaryota</taxon>
        <taxon>Fungi</taxon>
        <taxon>Dikarya</taxon>
        <taxon>Basidiomycota</taxon>
        <taxon>Agaricomycotina</taxon>
        <taxon>Agaricomycetes</taxon>
        <taxon>Agaricomycetidae</taxon>
        <taxon>Agaricales</taxon>
        <taxon>Marasmiineae</taxon>
        <taxon>Mycenaceae</taxon>
        <taxon>Mycena</taxon>
    </lineage>
</organism>
<reference evidence="2" key="1">
    <citation type="submission" date="2023-03" db="EMBL/GenBank/DDBJ databases">
        <title>Massive genome expansion in bonnet fungi (Mycena s.s.) driven by repeated elements and novel gene families across ecological guilds.</title>
        <authorList>
            <consortium name="Lawrence Berkeley National Laboratory"/>
            <person name="Harder C.B."/>
            <person name="Miyauchi S."/>
            <person name="Viragh M."/>
            <person name="Kuo A."/>
            <person name="Thoen E."/>
            <person name="Andreopoulos B."/>
            <person name="Lu D."/>
            <person name="Skrede I."/>
            <person name="Drula E."/>
            <person name="Henrissat B."/>
            <person name="Morin E."/>
            <person name="Kohler A."/>
            <person name="Barry K."/>
            <person name="LaButti K."/>
            <person name="Morin E."/>
            <person name="Salamov A."/>
            <person name="Lipzen A."/>
            <person name="Mereny Z."/>
            <person name="Hegedus B."/>
            <person name="Baldrian P."/>
            <person name="Stursova M."/>
            <person name="Weitz H."/>
            <person name="Taylor A."/>
            <person name="Grigoriev I.V."/>
            <person name="Nagy L.G."/>
            <person name="Martin F."/>
            <person name="Kauserud H."/>
        </authorList>
    </citation>
    <scope>NUCLEOTIDE SEQUENCE</scope>
    <source>
        <strain evidence="2">CBHHK182m</strain>
    </source>
</reference>
<protein>
    <submittedName>
        <fullName evidence="2">Uncharacterized protein</fullName>
    </submittedName>
</protein>
<feature type="signal peptide" evidence="1">
    <location>
        <begin position="1"/>
        <end position="27"/>
    </location>
</feature>
<proteinExistence type="predicted"/>
<comment type="caution">
    <text evidence="2">The sequence shown here is derived from an EMBL/GenBank/DDBJ whole genome shotgun (WGS) entry which is preliminary data.</text>
</comment>
<sequence length="179" mass="19349">MLVSVRSGKVLVFFLSALFLVTDHWQSEVFGVNFGQSLDESAEAASKASAGNVYTAAVYTRGAPANFRMSRGGKRGGRNGSGRHEVGEGTPCLFQLPANPRKIYEFFCLCGDDDHCLYCIDVPNSRRIPSSRRVILRPSKPGLAILGDHPGSSEGPACKSFETEQPFACMTPFLLGILS</sequence>
<dbReference type="EMBL" id="JARKIB010000068">
    <property type="protein sequence ID" value="KAJ7749679.1"/>
    <property type="molecule type" value="Genomic_DNA"/>
</dbReference>
<keyword evidence="3" id="KW-1185">Reference proteome</keyword>
<evidence type="ECO:0000256" key="1">
    <source>
        <dbReference type="SAM" id="SignalP"/>
    </source>
</evidence>
<feature type="chain" id="PRO_5042265499" evidence="1">
    <location>
        <begin position="28"/>
        <end position="179"/>
    </location>
</feature>
<keyword evidence="1" id="KW-0732">Signal</keyword>
<gene>
    <name evidence="2" type="ORF">B0H16DRAFT_1461083</name>
</gene>